<evidence type="ECO:0000313" key="6">
    <source>
        <dbReference type="Proteomes" id="UP000663829"/>
    </source>
</evidence>
<evidence type="ECO:0000313" key="4">
    <source>
        <dbReference type="EMBL" id="CAF3787772.1"/>
    </source>
</evidence>
<dbReference type="Proteomes" id="UP000682733">
    <property type="component" value="Unassembled WGS sequence"/>
</dbReference>
<keyword evidence="1" id="KW-0472">Membrane</keyword>
<keyword evidence="1" id="KW-1133">Transmembrane helix</keyword>
<reference evidence="3" key="1">
    <citation type="submission" date="2021-02" db="EMBL/GenBank/DDBJ databases">
        <authorList>
            <person name="Nowell W R."/>
        </authorList>
    </citation>
    <scope>NUCLEOTIDE SEQUENCE</scope>
</reference>
<dbReference type="EMBL" id="CAJOBC010008573">
    <property type="protein sequence ID" value="CAF3965291.1"/>
    <property type="molecule type" value="Genomic_DNA"/>
</dbReference>
<dbReference type="Proteomes" id="UP000681722">
    <property type="component" value="Unassembled WGS sequence"/>
</dbReference>
<gene>
    <name evidence="3" type="ORF">GPM918_LOCUS23710</name>
    <name evidence="2" type="ORF">OVA965_LOCUS15410</name>
    <name evidence="5" type="ORF">SRO942_LOCUS23707</name>
    <name evidence="4" type="ORF">TMI583_LOCUS15416</name>
</gene>
<dbReference type="AlphaFoldDB" id="A0A814WNL6"/>
<dbReference type="Proteomes" id="UP000677228">
    <property type="component" value="Unassembled WGS sequence"/>
</dbReference>
<dbReference type="EMBL" id="CAJOBA010006935">
    <property type="protein sequence ID" value="CAF3787772.1"/>
    <property type="molecule type" value="Genomic_DNA"/>
</dbReference>
<keyword evidence="1" id="KW-0812">Transmembrane</keyword>
<evidence type="ECO:0000313" key="5">
    <source>
        <dbReference type="EMBL" id="CAF3965291.1"/>
    </source>
</evidence>
<dbReference type="EMBL" id="CAJNOK010006926">
    <property type="protein sequence ID" value="CAF1019037.1"/>
    <property type="molecule type" value="Genomic_DNA"/>
</dbReference>
<organism evidence="3 6">
    <name type="scientific">Didymodactylos carnosus</name>
    <dbReference type="NCBI Taxonomy" id="1234261"/>
    <lineage>
        <taxon>Eukaryota</taxon>
        <taxon>Metazoa</taxon>
        <taxon>Spiralia</taxon>
        <taxon>Gnathifera</taxon>
        <taxon>Rotifera</taxon>
        <taxon>Eurotatoria</taxon>
        <taxon>Bdelloidea</taxon>
        <taxon>Philodinida</taxon>
        <taxon>Philodinidae</taxon>
        <taxon>Didymodactylos</taxon>
    </lineage>
</organism>
<name>A0A814WNL6_9BILA</name>
<evidence type="ECO:0000256" key="1">
    <source>
        <dbReference type="SAM" id="Phobius"/>
    </source>
</evidence>
<dbReference type="Proteomes" id="UP000663829">
    <property type="component" value="Unassembled WGS sequence"/>
</dbReference>
<keyword evidence="6" id="KW-1185">Reference proteome</keyword>
<feature type="transmembrane region" description="Helical" evidence="1">
    <location>
        <begin position="214"/>
        <end position="232"/>
    </location>
</feature>
<accession>A0A814WNL6</accession>
<proteinExistence type="predicted"/>
<evidence type="ECO:0000313" key="2">
    <source>
        <dbReference type="EMBL" id="CAF1019037.1"/>
    </source>
</evidence>
<sequence>MKIRNSIELFYAANILINNNLSALMLDIDPQLLEGKRIAKLLMDDQGKWSKMKKEFREVQIRDRKLKLQVLDELRAAGLRIVIRSKKTKQVVYEKKEKIRLNHSDQDEYNNDELVDGGQNRMTISIQNSTEVNEQDYEEEDLDSADDADDFEQVDNIRNICDEVVWNVMKNDSQVYMLAAFLRAEKVVCSLSDVEPNVKYDYVCEYVSRQGQQILIGLGIVIFFCVLSLQPFRWSISFIVKLFVKCCKTRCGNHHRKKTEAPARITTQNDQRKLEPIVRTDDLGEITTGDECQQQLMGDHVNSEPHRPIIAEEGMKFL</sequence>
<dbReference type="OrthoDB" id="10222591at2759"/>
<protein>
    <submittedName>
        <fullName evidence="3">Uncharacterized protein</fullName>
    </submittedName>
</protein>
<comment type="caution">
    <text evidence="3">The sequence shown here is derived from an EMBL/GenBank/DDBJ whole genome shotgun (WGS) entry which is preliminary data.</text>
</comment>
<dbReference type="EMBL" id="CAJNOQ010008573">
    <property type="protein sequence ID" value="CAF1200798.1"/>
    <property type="molecule type" value="Genomic_DNA"/>
</dbReference>
<evidence type="ECO:0000313" key="3">
    <source>
        <dbReference type="EMBL" id="CAF1200798.1"/>
    </source>
</evidence>